<name>A0AAW0KI93_QUESU</name>
<dbReference type="AlphaFoldDB" id="A0AAW0KI93"/>
<evidence type="ECO:0000313" key="1">
    <source>
        <dbReference type="EMBL" id="KAK7838470.1"/>
    </source>
</evidence>
<gene>
    <name evidence="1" type="ORF">CFP56_019605</name>
</gene>
<reference evidence="1 2" key="1">
    <citation type="journal article" date="2018" name="Sci. Data">
        <title>The draft genome sequence of cork oak.</title>
        <authorList>
            <person name="Ramos A.M."/>
            <person name="Usie A."/>
            <person name="Barbosa P."/>
            <person name="Barros P.M."/>
            <person name="Capote T."/>
            <person name="Chaves I."/>
            <person name="Simoes F."/>
            <person name="Abreu I."/>
            <person name="Carrasquinho I."/>
            <person name="Faro C."/>
            <person name="Guimaraes J.B."/>
            <person name="Mendonca D."/>
            <person name="Nobrega F."/>
            <person name="Rodrigues L."/>
            <person name="Saibo N.J.M."/>
            <person name="Varela M.C."/>
            <person name="Egas C."/>
            <person name="Matos J."/>
            <person name="Miguel C.M."/>
            <person name="Oliveira M.M."/>
            <person name="Ricardo C.P."/>
            <person name="Goncalves S."/>
        </authorList>
    </citation>
    <scope>NUCLEOTIDE SEQUENCE [LARGE SCALE GENOMIC DNA]</scope>
    <source>
        <strain evidence="2">cv. HL8</strain>
    </source>
</reference>
<proteinExistence type="predicted"/>
<protein>
    <submittedName>
        <fullName evidence="1">Uncharacterized protein</fullName>
    </submittedName>
</protein>
<dbReference type="EMBL" id="PKMF04000306">
    <property type="protein sequence ID" value="KAK7838470.1"/>
    <property type="molecule type" value="Genomic_DNA"/>
</dbReference>
<organism evidence="1 2">
    <name type="scientific">Quercus suber</name>
    <name type="common">Cork oak</name>
    <dbReference type="NCBI Taxonomy" id="58331"/>
    <lineage>
        <taxon>Eukaryota</taxon>
        <taxon>Viridiplantae</taxon>
        <taxon>Streptophyta</taxon>
        <taxon>Embryophyta</taxon>
        <taxon>Tracheophyta</taxon>
        <taxon>Spermatophyta</taxon>
        <taxon>Magnoliopsida</taxon>
        <taxon>eudicotyledons</taxon>
        <taxon>Gunneridae</taxon>
        <taxon>Pentapetalae</taxon>
        <taxon>rosids</taxon>
        <taxon>fabids</taxon>
        <taxon>Fagales</taxon>
        <taxon>Fagaceae</taxon>
        <taxon>Quercus</taxon>
    </lineage>
</organism>
<sequence>MTNMHLAVTSVGLALRSQRLLHEHPRDWLAKCLKESLHEQRKCTHVQMTRQTLRSFGEEWDAKDARLPHLYIIV</sequence>
<dbReference type="Proteomes" id="UP000237347">
    <property type="component" value="Unassembled WGS sequence"/>
</dbReference>
<comment type="caution">
    <text evidence="1">The sequence shown here is derived from an EMBL/GenBank/DDBJ whole genome shotgun (WGS) entry which is preliminary data.</text>
</comment>
<keyword evidence="2" id="KW-1185">Reference proteome</keyword>
<accession>A0AAW0KI93</accession>
<evidence type="ECO:0000313" key="2">
    <source>
        <dbReference type="Proteomes" id="UP000237347"/>
    </source>
</evidence>